<dbReference type="SMART" id="SM00344">
    <property type="entry name" value="HTH_ASNC"/>
    <property type="match status" value="1"/>
</dbReference>
<keyword evidence="2" id="KW-0238">DNA-binding</keyword>
<keyword evidence="3" id="KW-0804">Transcription</keyword>
<dbReference type="PROSITE" id="PS50956">
    <property type="entry name" value="HTH_ASNC_2"/>
    <property type="match status" value="1"/>
</dbReference>
<evidence type="ECO:0000313" key="6">
    <source>
        <dbReference type="Proteomes" id="UP000287224"/>
    </source>
</evidence>
<evidence type="ECO:0000256" key="1">
    <source>
        <dbReference type="ARBA" id="ARBA00023015"/>
    </source>
</evidence>
<dbReference type="Gene3D" id="1.10.10.10">
    <property type="entry name" value="Winged helix-like DNA-binding domain superfamily/Winged helix DNA-binding domain"/>
    <property type="match status" value="1"/>
</dbReference>
<gene>
    <name evidence="5" type="primary">lrp_1</name>
    <name evidence="5" type="ORF">KDAU_04440</name>
</gene>
<dbReference type="AlphaFoldDB" id="A0A401Z8E3"/>
<dbReference type="InterPro" id="IPR036388">
    <property type="entry name" value="WH-like_DNA-bd_sf"/>
</dbReference>
<dbReference type="GO" id="GO:0043565">
    <property type="term" value="F:sequence-specific DNA binding"/>
    <property type="evidence" value="ECO:0007669"/>
    <property type="project" value="InterPro"/>
</dbReference>
<dbReference type="RefSeq" id="WP_126594423.1">
    <property type="nucleotide sequence ID" value="NZ_BIFQ01000001.1"/>
</dbReference>
<evidence type="ECO:0000313" key="5">
    <source>
        <dbReference type="EMBL" id="GCE03115.1"/>
    </source>
</evidence>
<dbReference type="SUPFAM" id="SSF46785">
    <property type="entry name" value="Winged helix' DNA-binding domain"/>
    <property type="match status" value="1"/>
</dbReference>
<reference evidence="6" key="1">
    <citation type="submission" date="2018-12" db="EMBL/GenBank/DDBJ databases">
        <title>Tengunoibacter tsumagoiensis gen. nov., sp. nov., Dictyobacter kobayashii sp. nov., D. alpinus sp. nov., and D. joshuensis sp. nov. and description of Dictyobacteraceae fam. nov. within the order Ktedonobacterales isolated from Tengu-no-mugimeshi.</title>
        <authorList>
            <person name="Wang C.M."/>
            <person name="Zheng Y."/>
            <person name="Sakai Y."/>
            <person name="Toyoda A."/>
            <person name="Minakuchi Y."/>
            <person name="Abe K."/>
            <person name="Yokota A."/>
            <person name="Yabe S."/>
        </authorList>
    </citation>
    <scope>NUCLEOTIDE SEQUENCE [LARGE SCALE GENOMIC DNA]</scope>
    <source>
        <strain evidence="6">S-27</strain>
    </source>
</reference>
<dbReference type="InterPro" id="IPR000485">
    <property type="entry name" value="AsnC-type_HTH_dom"/>
</dbReference>
<dbReference type="Pfam" id="PF13404">
    <property type="entry name" value="HTH_AsnC-type"/>
    <property type="match status" value="1"/>
</dbReference>
<dbReference type="InterPro" id="IPR019887">
    <property type="entry name" value="Tscrpt_reg_AsnC/Lrp_C"/>
</dbReference>
<keyword evidence="1" id="KW-0805">Transcription regulation</keyword>
<dbReference type="InterPro" id="IPR011991">
    <property type="entry name" value="ArsR-like_HTH"/>
</dbReference>
<dbReference type="PANTHER" id="PTHR30154:SF53">
    <property type="entry name" value="HTH-TYPE TRANSCRIPTIONAL REGULATOR LRPC"/>
    <property type="match status" value="1"/>
</dbReference>
<accession>A0A401Z8E3</accession>
<organism evidence="5 6">
    <name type="scientific">Dictyobacter aurantiacus</name>
    <dbReference type="NCBI Taxonomy" id="1936993"/>
    <lineage>
        <taxon>Bacteria</taxon>
        <taxon>Bacillati</taxon>
        <taxon>Chloroflexota</taxon>
        <taxon>Ktedonobacteria</taxon>
        <taxon>Ktedonobacterales</taxon>
        <taxon>Dictyobacteraceae</taxon>
        <taxon>Dictyobacter</taxon>
    </lineage>
</organism>
<keyword evidence="6" id="KW-1185">Reference proteome</keyword>
<dbReference type="GO" id="GO:0005829">
    <property type="term" value="C:cytosol"/>
    <property type="evidence" value="ECO:0007669"/>
    <property type="project" value="TreeGrafter"/>
</dbReference>
<dbReference type="FunFam" id="1.10.10.10:FF:000186">
    <property type="entry name" value="AsnC family transcriptional regulator"/>
    <property type="match status" value="1"/>
</dbReference>
<dbReference type="InterPro" id="IPR019888">
    <property type="entry name" value="Tscrpt_reg_AsnC-like"/>
</dbReference>
<evidence type="ECO:0000256" key="3">
    <source>
        <dbReference type="ARBA" id="ARBA00023163"/>
    </source>
</evidence>
<evidence type="ECO:0000259" key="4">
    <source>
        <dbReference type="PROSITE" id="PS50956"/>
    </source>
</evidence>
<dbReference type="InterPro" id="IPR019885">
    <property type="entry name" value="Tscrpt_reg_HTH_AsnC-type_CS"/>
</dbReference>
<comment type="caution">
    <text evidence="5">The sequence shown here is derived from an EMBL/GenBank/DDBJ whole genome shotgun (WGS) entry which is preliminary data.</text>
</comment>
<dbReference type="Gene3D" id="3.30.70.920">
    <property type="match status" value="1"/>
</dbReference>
<dbReference type="EMBL" id="BIFQ01000001">
    <property type="protein sequence ID" value="GCE03115.1"/>
    <property type="molecule type" value="Genomic_DNA"/>
</dbReference>
<protein>
    <submittedName>
        <fullName evidence="5">AsnC family transcriptional regulator</fullName>
    </submittedName>
</protein>
<dbReference type="InterPro" id="IPR011008">
    <property type="entry name" value="Dimeric_a/b-barrel"/>
</dbReference>
<dbReference type="CDD" id="cd00090">
    <property type="entry name" value="HTH_ARSR"/>
    <property type="match status" value="1"/>
</dbReference>
<dbReference type="OrthoDB" id="34294at2"/>
<dbReference type="InterPro" id="IPR036390">
    <property type="entry name" value="WH_DNA-bd_sf"/>
</dbReference>
<dbReference type="Proteomes" id="UP000287224">
    <property type="component" value="Unassembled WGS sequence"/>
</dbReference>
<evidence type="ECO:0000256" key="2">
    <source>
        <dbReference type="ARBA" id="ARBA00023125"/>
    </source>
</evidence>
<dbReference type="PANTHER" id="PTHR30154">
    <property type="entry name" value="LEUCINE-RESPONSIVE REGULATORY PROTEIN"/>
    <property type="match status" value="1"/>
</dbReference>
<proteinExistence type="predicted"/>
<sequence>MALQSEKALDSTDWKILRELQRDARISFNELGKRIGMSSPSVAERVHKLEDAGVLTSYGAQVDPARIGLPLLAFIQLRCFSGACLFKTSSAEQFPEVLEMHKLSGSHCTLLKVAVSSMQHLEAFNERLGKHGDQVTSIVTSSVLAHRTIDWEKPQVDLHPPTNSAWKA</sequence>
<dbReference type="Pfam" id="PF01037">
    <property type="entry name" value="AsnC_trans_reg"/>
    <property type="match status" value="1"/>
</dbReference>
<dbReference type="PRINTS" id="PR00033">
    <property type="entry name" value="HTHASNC"/>
</dbReference>
<feature type="domain" description="HTH asnC-type" evidence="4">
    <location>
        <begin position="9"/>
        <end position="70"/>
    </location>
</feature>
<name>A0A401Z8E3_9CHLR</name>
<dbReference type="SUPFAM" id="SSF54909">
    <property type="entry name" value="Dimeric alpha+beta barrel"/>
    <property type="match status" value="1"/>
</dbReference>
<dbReference type="GO" id="GO:0043200">
    <property type="term" value="P:response to amino acid"/>
    <property type="evidence" value="ECO:0007669"/>
    <property type="project" value="TreeGrafter"/>
</dbReference>
<dbReference type="PROSITE" id="PS00519">
    <property type="entry name" value="HTH_ASNC_1"/>
    <property type="match status" value="1"/>
</dbReference>